<protein>
    <recommendedName>
        <fullName evidence="4">DUF3857 domain-containing protein</fullName>
    </recommendedName>
</protein>
<keyword evidence="1" id="KW-0732">Signal</keyword>
<feature type="signal peptide" evidence="1">
    <location>
        <begin position="1"/>
        <end position="19"/>
    </location>
</feature>
<sequence>MKTLIYFLLAITLCSSCWAQKPLKEGQYKYDGKTFIVEKSAYLERTSITVRVVGRFENKPQPSLKKPNALPIRKKDIHFDINKVKEITYNILEPNKKELNVNKERIDLHFTFNPEDGSIENIFYFFNGNTRINLKEIAKIDRQIKKQITANFTGNEYSDYYFIEYGIVSVLF</sequence>
<dbReference type="RefSeq" id="WP_090996118.1">
    <property type="nucleotide sequence ID" value="NZ_FOPP01000009.1"/>
</dbReference>
<dbReference type="Proteomes" id="UP000199666">
    <property type="component" value="Unassembled WGS sequence"/>
</dbReference>
<evidence type="ECO:0000313" key="3">
    <source>
        <dbReference type="Proteomes" id="UP000199666"/>
    </source>
</evidence>
<evidence type="ECO:0000256" key="1">
    <source>
        <dbReference type="SAM" id="SignalP"/>
    </source>
</evidence>
<dbReference type="AlphaFoldDB" id="A0A1I2ZC30"/>
<dbReference type="STRING" id="414048.SAMN04489864_109134"/>
<keyword evidence="3" id="KW-1185">Reference proteome</keyword>
<gene>
    <name evidence="2" type="ORF">SAMN04489864_109134</name>
</gene>
<name>A0A1I2ZC30_9SPHI</name>
<evidence type="ECO:0000313" key="2">
    <source>
        <dbReference type="EMBL" id="SFH35165.1"/>
    </source>
</evidence>
<organism evidence="2 3">
    <name type="scientific">Pedobacter insulae</name>
    <dbReference type="NCBI Taxonomy" id="414048"/>
    <lineage>
        <taxon>Bacteria</taxon>
        <taxon>Pseudomonadati</taxon>
        <taxon>Bacteroidota</taxon>
        <taxon>Sphingobacteriia</taxon>
        <taxon>Sphingobacteriales</taxon>
        <taxon>Sphingobacteriaceae</taxon>
        <taxon>Pedobacter</taxon>
    </lineage>
</organism>
<accession>A0A1I2ZC30</accession>
<feature type="chain" id="PRO_5011589459" description="DUF3857 domain-containing protein" evidence="1">
    <location>
        <begin position="20"/>
        <end position="172"/>
    </location>
</feature>
<proteinExistence type="predicted"/>
<dbReference type="OrthoDB" id="776532at2"/>
<dbReference type="EMBL" id="FOPP01000009">
    <property type="protein sequence ID" value="SFH35165.1"/>
    <property type="molecule type" value="Genomic_DNA"/>
</dbReference>
<evidence type="ECO:0008006" key="4">
    <source>
        <dbReference type="Google" id="ProtNLM"/>
    </source>
</evidence>
<reference evidence="2 3" key="1">
    <citation type="submission" date="2016-10" db="EMBL/GenBank/DDBJ databases">
        <authorList>
            <person name="de Groot N.N."/>
        </authorList>
    </citation>
    <scope>NUCLEOTIDE SEQUENCE [LARGE SCALE GENOMIC DNA]</scope>
    <source>
        <strain evidence="2 3">DSM 18684</strain>
    </source>
</reference>